<feature type="region of interest" description="Disordered" evidence="1">
    <location>
        <begin position="396"/>
        <end position="459"/>
    </location>
</feature>
<gene>
    <name evidence="2" type="ORF">PENTCL1PPCAC_9351</name>
</gene>
<feature type="compositionally biased region" description="Basic and acidic residues" evidence="1">
    <location>
        <begin position="49"/>
        <end position="66"/>
    </location>
</feature>
<name>A0AAV5SUZ4_9BILA</name>
<feature type="non-terminal residue" evidence="2">
    <location>
        <position position="1"/>
    </location>
</feature>
<dbReference type="Proteomes" id="UP001432027">
    <property type="component" value="Unassembled WGS sequence"/>
</dbReference>
<feature type="region of interest" description="Disordered" evidence="1">
    <location>
        <begin position="1"/>
        <end position="20"/>
    </location>
</feature>
<evidence type="ECO:0000313" key="2">
    <source>
        <dbReference type="EMBL" id="GMS87176.1"/>
    </source>
</evidence>
<feature type="region of interest" description="Disordered" evidence="1">
    <location>
        <begin position="268"/>
        <end position="290"/>
    </location>
</feature>
<feature type="compositionally biased region" description="Polar residues" evidence="1">
    <location>
        <begin position="400"/>
        <end position="415"/>
    </location>
</feature>
<protein>
    <submittedName>
        <fullName evidence="2">Uncharacterized protein</fullName>
    </submittedName>
</protein>
<keyword evidence="3" id="KW-1185">Reference proteome</keyword>
<reference evidence="2" key="1">
    <citation type="submission" date="2023-10" db="EMBL/GenBank/DDBJ databases">
        <title>Genome assembly of Pristionchus species.</title>
        <authorList>
            <person name="Yoshida K."/>
            <person name="Sommer R.J."/>
        </authorList>
    </citation>
    <scope>NUCLEOTIDE SEQUENCE</scope>
    <source>
        <strain evidence="2">RS0144</strain>
    </source>
</reference>
<organism evidence="2 3">
    <name type="scientific">Pristionchus entomophagus</name>
    <dbReference type="NCBI Taxonomy" id="358040"/>
    <lineage>
        <taxon>Eukaryota</taxon>
        <taxon>Metazoa</taxon>
        <taxon>Ecdysozoa</taxon>
        <taxon>Nematoda</taxon>
        <taxon>Chromadorea</taxon>
        <taxon>Rhabditida</taxon>
        <taxon>Rhabditina</taxon>
        <taxon>Diplogasteromorpha</taxon>
        <taxon>Diplogasteroidea</taxon>
        <taxon>Neodiplogasteridae</taxon>
        <taxon>Pristionchus</taxon>
    </lineage>
</organism>
<dbReference type="EMBL" id="BTSX01000003">
    <property type="protein sequence ID" value="GMS87176.1"/>
    <property type="molecule type" value="Genomic_DNA"/>
</dbReference>
<comment type="caution">
    <text evidence="2">The sequence shown here is derived from an EMBL/GenBank/DDBJ whole genome shotgun (WGS) entry which is preliminary data.</text>
</comment>
<feature type="compositionally biased region" description="Basic and acidic residues" evidence="1">
    <location>
        <begin position="440"/>
        <end position="449"/>
    </location>
</feature>
<evidence type="ECO:0000256" key="1">
    <source>
        <dbReference type="SAM" id="MobiDB-lite"/>
    </source>
</evidence>
<feature type="compositionally biased region" description="Basic and acidic residues" evidence="1">
    <location>
        <begin position="715"/>
        <end position="724"/>
    </location>
</feature>
<accession>A0AAV5SUZ4</accession>
<feature type="compositionally biased region" description="Pro residues" evidence="1">
    <location>
        <begin position="1"/>
        <end position="10"/>
    </location>
</feature>
<dbReference type="AlphaFoldDB" id="A0AAV5SUZ4"/>
<feature type="region of interest" description="Disordered" evidence="1">
    <location>
        <begin position="591"/>
        <end position="643"/>
    </location>
</feature>
<feature type="compositionally biased region" description="Polar residues" evidence="1">
    <location>
        <begin position="37"/>
        <end position="48"/>
    </location>
</feature>
<feature type="region of interest" description="Disordered" evidence="1">
    <location>
        <begin position="37"/>
        <end position="77"/>
    </location>
</feature>
<sequence length="724" mass="83185">GSYELPPPPRGFFSSTTSQESIVPQVSTASIYISAMSSRLESTTSVKQWESERKREVEGTPPRPEDNPTTIEGEARRATLRGITPSYKIGDGKPNYDLTLGTSGHLPNAAGDYKMRQSMEHYKQTIIDPLVRSNATIPTPVIPDPKLPIGDFSSEHSRRIFKSEPLETKTFRSATSKPIVISDYLTKSIDRHRDMEASRLRDLLKAKESDANQPWNKPGWPGPKPNDDEKMRELEHMKKSIERLEREASKPKKNDELDELRRRQEELLERSRRNRDSYTATDSELIKKGPEPVPAYFKEHVRELLESRASIDTAKTRDDDAKSGYVTDVSSATWQFSTQSFSPRSVVSVNGGTQDDGLLKVRVDTEEPSKSIMKRRELESREDMMGAGKEIAVHRDYQRSHSSMSSKPRVTQTVQRFEEHKRTEEIERRVQRKERRERRTRHEWSESGRHQGGVSPASAPLTPRIVYERRQWTPDELNGAVRHAYRCVDQAYREIRHRSNSMSRHNYAIGYHPTSESQWRHESTRRGHNGFHEGGLAHARYGSLSDSLRRGELKYVPNGEVRESFYSQNGGGGSRMHKSYSTRDVFNGGYEDGRSSWRRGSPFVEYPPTLPRHADSRSEYRPVSKSRSYADWDDRERGRRRGDDDFSRLENEFRDANLLVPASMGGGPVNHREHRTEQIPGGYETYHKEMKGDAGRRMGRDGRPVDFNEQSTEYSFKREVDGRP</sequence>
<evidence type="ECO:0000313" key="3">
    <source>
        <dbReference type="Proteomes" id="UP001432027"/>
    </source>
</evidence>
<proteinExistence type="predicted"/>
<feature type="region of interest" description="Disordered" evidence="1">
    <location>
        <begin position="660"/>
        <end position="724"/>
    </location>
</feature>
<feature type="compositionally biased region" description="Basic and acidic residues" evidence="1">
    <location>
        <begin position="612"/>
        <end position="643"/>
    </location>
</feature>
<feature type="region of interest" description="Disordered" evidence="1">
    <location>
        <begin position="207"/>
        <end position="229"/>
    </location>
</feature>
<feature type="compositionally biased region" description="Basic and acidic residues" evidence="1">
    <location>
        <begin position="685"/>
        <end position="706"/>
    </location>
</feature>
<feature type="compositionally biased region" description="Basic residues" evidence="1">
    <location>
        <begin position="430"/>
        <end position="439"/>
    </location>
</feature>
<feature type="compositionally biased region" description="Basic and acidic residues" evidence="1">
    <location>
        <begin position="416"/>
        <end position="429"/>
    </location>
</feature>